<protein>
    <submittedName>
        <fullName evidence="3">X-X-X-Leu-X-X-Gly heptad repeat protein</fullName>
    </submittedName>
</protein>
<evidence type="ECO:0000313" key="4">
    <source>
        <dbReference type="Proteomes" id="UP000581688"/>
    </source>
</evidence>
<dbReference type="RefSeq" id="WP_174496276.1">
    <property type="nucleotide sequence ID" value="NZ_CADDWK010000007.1"/>
</dbReference>
<comment type="caution">
    <text evidence="3">The sequence shown here is derived from an EMBL/GenBank/DDBJ whole genome shotgun (WGS) entry which is preliminary data.</text>
</comment>
<dbReference type="Proteomes" id="UP000581688">
    <property type="component" value="Unassembled WGS sequence"/>
</dbReference>
<reference evidence="3 4" key="1">
    <citation type="submission" date="2020-08" db="EMBL/GenBank/DDBJ databases">
        <title>Genomic Encyclopedia of Type Strains, Phase IV (KMG-IV): sequencing the most valuable type-strain genomes for metagenomic binning, comparative biology and taxonomic classification.</title>
        <authorList>
            <person name="Goeker M."/>
        </authorList>
    </citation>
    <scope>NUCLEOTIDE SEQUENCE [LARGE SCALE GENOMIC DNA]</scope>
    <source>
        <strain evidence="3 4">DSM 19612</strain>
    </source>
</reference>
<proteinExistence type="predicted"/>
<organism evidence="3 4">
    <name type="scientific">Salirhabdus euzebyi</name>
    <dbReference type="NCBI Taxonomy" id="394506"/>
    <lineage>
        <taxon>Bacteria</taxon>
        <taxon>Bacillati</taxon>
        <taxon>Bacillota</taxon>
        <taxon>Bacilli</taxon>
        <taxon>Bacillales</taxon>
        <taxon>Bacillaceae</taxon>
        <taxon>Salirhabdus</taxon>
    </lineage>
</organism>
<evidence type="ECO:0000256" key="1">
    <source>
        <dbReference type="SAM" id="MobiDB-lite"/>
    </source>
</evidence>
<feature type="chain" id="PRO_5032916452" evidence="2">
    <location>
        <begin position="25"/>
        <end position="605"/>
    </location>
</feature>
<gene>
    <name evidence="3" type="ORF">HNQ94_000071</name>
</gene>
<dbReference type="InterPro" id="IPR023908">
    <property type="entry name" value="xxxLxxG_rpt"/>
</dbReference>
<dbReference type="EMBL" id="JACHGH010000001">
    <property type="protein sequence ID" value="MBB6451650.1"/>
    <property type="molecule type" value="Genomic_DNA"/>
</dbReference>
<sequence length="605" mass="65611">MRRIRKILLVFAAVILMIPSFVTATSNDNKSGSEEDVPQTDGEVSSKDEVVYAKLSATGERQEIYVVNILDIAKAGKITDYGPYTSLKNLTDLTELEQQDNIVEFAAPEGKFYYQGNMNEEALPWDISISYLLDGKEIVPEELAGKDGHVQIKIATSANENIDSVFYENYLLQISLSLNLDNYSNIQAPDGMLANAGKNKQVTFTVMPEKEEELVVEADVVNFELDGIDISAVPSSMPIEDPNVGDMTGDMESLTDAIEEINNGVGDLKDGVTELNNGVQDLRGGSKEYHDGISAISDSSSELVNASIDIDEALETMSNSLSAEEISLGDVGKLEEGLTQMADGLRGTSDGLLTLKGNFANAYSTLNEAMEAIPAYEISDEEIQQLQDSDADQAVIGKLLETYTTAQTAKGTYAGVKDGFDAVGVTLEQLSGSIIEMADSLDTMAEELSSSLENMDIADSITQLQEGLSALSSNYGAFHSGLVDYTGGVSQLSGAYGEMHNGIVDLAEGTGELQNGASQLHDGTTELYESTSDLPEQMKEEVDQMMAEYDKSDFQPVSFVSPKNEKINSVQFVFKTESIKVEEPEETEEPVVEEKGFWARLKALF</sequence>
<name>A0A841PS82_9BACI</name>
<dbReference type="Gene3D" id="1.10.287.950">
    <property type="entry name" value="Methyl-accepting chemotaxis protein"/>
    <property type="match status" value="2"/>
</dbReference>
<dbReference type="NCBIfam" id="TIGR03057">
    <property type="entry name" value="xxxLxxG_by_4"/>
    <property type="match status" value="1"/>
</dbReference>
<evidence type="ECO:0000256" key="2">
    <source>
        <dbReference type="SAM" id="SignalP"/>
    </source>
</evidence>
<keyword evidence="4" id="KW-1185">Reference proteome</keyword>
<feature type="signal peptide" evidence="2">
    <location>
        <begin position="1"/>
        <end position="24"/>
    </location>
</feature>
<dbReference type="AlphaFoldDB" id="A0A841PS82"/>
<accession>A0A841PS82</accession>
<keyword evidence="2" id="KW-0732">Signal</keyword>
<feature type="region of interest" description="Disordered" evidence="1">
    <location>
        <begin position="26"/>
        <end position="45"/>
    </location>
</feature>
<evidence type="ECO:0000313" key="3">
    <source>
        <dbReference type="EMBL" id="MBB6451650.1"/>
    </source>
</evidence>